<evidence type="ECO:0000313" key="2">
    <source>
        <dbReference type="EMBL" id="MBD2753777.1"/>
    </source>
</evidence>
<evidence type="ECO:0008006" key="4">
    <source>
        <dbReference type="Google" id="ProtNLM"/>
    </source>
</evidence>
<organism evidence="2 3">
    <name type="scientific">Spirosoma validum</name>
    <dbReference type="NCBI Taxonomy" id="2771355"/>
    <lineage>
        <taxon>Bacteria</taxon>
        <taxon>Pseudomonadati</taxon>
        <taxon>Bacteroidota</taxon>
        <taxon>Cytophagia</taxon>
        <taxon>Cytophagales</taxon>
        <taxon>Cytophagaceae</taxon>
        <taxon>Spirosoma</taxon>
    </lineage>
</organism>
<feature type="chain" id="PRO_5037847999" description="Lipoprotein" evidence="1">
    <location>
        <begin position="21"/>
        <end position="212"/>
    </location>
</feature>
<evidence type="ECO:0000256" key="1">
    <source>
        <dbReference type="SAM" id="SignalP"/>
    </source>
</evidence>
<dbReference type="RefSeq" id="WP_191039424.1">
    <property type="nucleotide sequence ID" value="NZ_JACXAA010000004.1"/>
</dbReference>
<feature type="signal peptide" evidence="1">
    <location>
        <begin position="1"/>
        <end position="20"/>
    </location>
</feature>
<name>A0A927B205_9BACT</name>
<dbReference type="AlphaFoldDB" id="A0A927B205"/>
<dbReference type="Proteomes" id="UP000653797">
    <property type="component" value="Unassembled WGS sequence"/>
</dbReference>
<keyword evidence="1" id="KW-0732">Signal</keyword>
<reference evidence="2" key="1">
    <citation type="submission" date="2020-09" db="EMBL/GenBank/DDBJ databases">
        <authorList>
            <person name="Kim M.K."/>
        </authorList>
    </citation>
    <scope>NUCLEOTIDE SEQUENCE</scope>
    <source>
        <strain evidence="2">BT704</strain>
    </source>
</reference>
<comment type="caution">
    <text evidence="2">The sequence shown here is derived from an EMBL/GenBank/DDBJ whole genome shotgun (WGS) entry which is preliminary data.</text>
</comment>
<gene>
    <name evidence="2" type="ORF">IC230_12805</name>
</gene>
<sequence>MKTFSYFLVTALLFFFIACSDKNSSVVTPYENVKASSQSKIVETAVVTPSTPLPFFTKFDQAKYDLTKLDLSNNNTGSSNSGSARKAAGPFTVAGNLRMIFHNRKVILGTNQSLYNPGAYFCDVYICDYTLTLPSGQFAGLYGASKNGYNNFDTQVVGINNVQVQDPNTGASTYTFSTYSIVPLTNVLGQPAYVGTIPQDLTGLTYTYGIFP</sequence>
<evidence type="ECO:0000313" key="3">
    <source>
        <dbReference type="Proteomes" id="UP000653797"/>
    </source>
</evidence>
<keyword evidence="3" id="KW-1185">Reference proteome</keyword>
<dbReference type="PROSITE" id="PS51257">
    <property type="entry name" value="PROKAR_LIPOPROTEIN"/>
    <property type="match status" value="1"/>
</dbReference>
<proteinExistence type="predicted"/>
<protein>
    <recommendedName>
        <fullName evidence="4">Lipoprotein</fullName>
    </recommendedName>
</protein>
<accession>A0A927B205</accession>
<dbReference type="EMBL" id="JACXAA010000004">
    <property type="protein sequence ID" value="MBD2753777.1"/>
    <property type="molecule type" value="Genomic_DNA"/>
</dbReference>